<accession>A0ABQ5I841</accession>
<sequence length="63" mass="7014">VRLSYPAVQQLWTLYLGKQKIVSGKIKKGTFVWLLSTRVAVGFAGQLTGSKRLLLHLGEEECP</sequence>
<feature type="non-terminal residue" evidence="1">
    <location>
        <position position="1"/>
    </location>
</feature>
<proteinExistence type="predicted"/>
<organism evidence="1 2">
    <name type="scientific">Tanacetum coccineum</name>
    <dbReference type="NCBI Taxonomy" id="301880"/>
    <lineage>
        <taxon>Eukaryota</taxon>
        <taxon>Viridiplantae</taxon>
        <taxon>Streptophyta</taxon>
        <taxon>Embryophyta</taxon>
        <taxon>Tracheophyta</taxon>
        <taxon>Spermatophyta</taxon>
        <taxon>Magnoliopsida</taxon>
        <taxon>eudicotyledons</taxon>
        <taxon>Gunneridae</taxon>
        <taxon>Pentapetalae</taxon>
        <taxon>asterids</taxon>
        <taxon>campanulids</taxon>
        <taxon>Asterales</taxon>
        <taxon>Asteraceae</taxon>
        <taxon>Asteroideae</taxon>
        <taxon>Anthemideae</taxon>
        <taxon>Anthemidinae</taxon>
        <taxon>Tanacetum</taxon>
    </lineage>
</organism>
<dbReference type="EMBL" id="BQNB010020432">
    <property type="protein sequence ID" value="GJT95884.1"/>
    <property type="molecule type" value="Genomic_DNA"/>
</dbReference>
<gene>
    <name evidence="1" type="ORF">Tco_1091402</name>
</gene>
<protein>
    <submittedName>
        <fullName evidence="1">Uncharacterized protein</fullName>
    </submittedName>
</protein>
<keyword evidence="2" id="KW-1185">Reference proteome</keyword>
<evidence type="ECO:0000313" key="1">
    <source>
        <dbReference type="EMBL" id="GJT95884.1"/>
    </source>
</evidence>
<evidence type="ECO:0000313" key="2">
    <source>
        <dbReference type="Proteomes" id="UP001151760"/>
    </source>
</evidence>
<reference evidence="1" key="2">
    <citation type="submission" date="2022-01" db="EMBL/GenBank/DDBJ databases">
        <authorList>
            <person name="Yamashiro T."/>
            <person name="Shiraishi A."/>
            <person name="Satake H."/>
            <person name="Nakayama K."/>
        </authorList>
    </citation>
    <scope>NUCLEOTIDE SEQUENCE</scope>
</reference>
<dbReference type="Proteomes" id="UP001151760">
    <property type="component" value="Unassembled WGS sequence"/>
</dbReference>
<name>A0ABQ5I841_9ASTR</name>
<comment type="caution">
    <text evidence="1">The sequence shown here is derived from an EMBL/GenBank/DDBJ whole genome shotgun (WGS) entry which is preliminary data.</text>
</comment>
<reference evidence="1" key="1">
    <citation type="journal article" date="2022" name="Int. J. Mol. Sci.">
        <title>Draft Genome of Tanacetum Coccineum: Genomic Comparison of Closely Related Tanacetum-Family Plants.</title>
        <authorList>
            <person name="Yamashiro T."/>
            <person name="Shiraishi A."/>
            <person name="Nakayama K."/>
            <person name="Satake H."/>
        </authorList>
    </citation>
    <scope>NUCLEOTIDE SEQUENCE</scope>
</reference>